<accession>A0ABR8AB01</accession>
<evidence type="ECO:0000313" key="3">
    <source>
        <dbReference type="Proteomes" id="UP000658514"/>
    </source>
</evidence>
<gene>
    <name evidence="2" type="ORF">H6G24_15970</name>
</gene>
<evidence type="ECO:0000259" key="1">
    <source>
        <dbReference type="Pfam" id="PF14065"/>
    </source>
</evidence>
<name>A0ABR8AB01_9CYAN</name>
<feature type="domain" description="Pvc16 N-terminal" evidence="1">
    <location>
        <begin position="9"/>
        <end position="212"/>
    </location>
</feature>
<dbReference type="InterPro" id="IPR025351">
    <property type="entry name" value="Pvc16_N"/>
</dbReference>
<comment type="caution">
    <text evidence="2">The sequence shown here is derived from an EMBL/GenBank/DDBJ whole genome shotgun (WGS) entry which is preliminary data.</text>
</comment>
<dbReference type="Proteomes" id="UP000658514">
    <property type="component" value="Unassembled WGS sequence"/>
</dbReference>
<proteinExistence type="predicted"/>
<evidence type="ECO:0000313" key="2">
    <source>
        <dbReference type="EMBL" id="MBD2196974.1"/>
    </source>
</evidence>
<protein>
    <submittedName>
        <fullName evidence="2">DUF4255 domain-containing protein</fullName>
    </submittedName>
</protein>
<organism evidence="2 3">
    <name type="scientific">Calothrix parietina FACHB-288</name>
    <dbReference type="NCBI Taxonomy" id="2692896"/>
    <lineage>
        <taxon>Bacteria</taxon>
        <taxon>Bacillati</taxon>
        <taxon>Cyanobacteriota</taxon>
        <taxon>Cyanophyceae</taxon>
        <taxon>Nostocales</taxon>
        <taxon>Calotrichaceae</taxon>
        <taxon>Calothrix</taxon>
    </lineage>
</organism>
<sequence length="422" mass="45971">MSNALSIAAVTAVLKDVLENGLVSDSITASVGDVTVTALPPDLITVGTDERAQLNLFLYQVTQNRNVDWVSPEFRSKSSRIGKNSRTTNPPLALDLHYLLTAYGAKDFQAELLLGYAMQLLHKTPAIATSAIENALKNAATRSSANVFSQALASVSVSDLAEQIGQIKLSPEFFNMEDTSKLWSALQTHYRPSASYQASMVLIESNDAYQAEGLSVLSSQPIIEQVIAPAEPEQLIVTNSTLVIRGKRLRGEITKIRLDNSEKLVVPEDVKETQISLLVPSDLSVGVHGVQVVHLTMGNQKQKQEIESNITAFVLHPQITVAIAEVVNTGENLRAAKITVKFQPKVGKTQRLVLLLHEMLNQNPSFYSFPVTLINEDTDAITIPVTDIKPGTYLVRVRVDGAESPLHLNQAGEYDAPQVIIS</sequence>
<dbReference type="Pfam" id="PF14065">
    <property type="entry name" value="Pvc16_N"/>
    <property type="match status" value="1"/>
</dbReference>
<keyword evidence="3" id="KW-1185">Reference proteome</keyword>
<dbReference type="EMBL" id="JACJQH010000023">
    <property type="protein sequence ID" value="MBD2196974.1"/>
    <property type="molecule type" value="Genomic_DNA"/>
</dbReference>
<reference evidence="2 3" key="1">
    <citation type="journal article" date="2020" name="ISME J.">
        <title>Comparative genomics reveals insights into cyanobacterial evolution and habitat adaptation.</title>
        <authorList>
            <person name="Chen M.Y."/>
            <person name="Teng W.K."/>
            <person name="Zhao L."/>
            <person name="Hu C.X."/>
            <person name="Zhou Y.K."/>
            <person name="Han B.P."/>
            <person name="Song L.R."/>
            <person name="Shu W.S."/>
        </authorList>
    </citation>
    <scope>NUCLEOTIDE SEQUENCE [LARGE SCALE GENOMIC DNA]</scope>
    <source>
        <strain evidence="2 3">FACHB-288</strain>
    </source>
</reference>
<dbReference type="RefSeq" id="WP_190543103.1">
    <property type="nucleotide sequence ID" value="NZ_CAWPNO010000055.1"/>
</dbReference>